<keyword evidence="2" id="KW-1185">Reference proteome</keyword>
<sequence>MSNMNPHVLETFRFQAEACRSLGSPFTARLCELLAERLTDSSRFGARIISWPESARADALALRATGALHSLVRSGRARELATLYPPLEAKPDQLWSAIEAAIAKHDDYLHDFLDSPPQTNEVMRSSALLGMSLRLTERLKMPLALYEIGASAGLNLAFDRYHYILGEDREWGDPDALVHLESEWRGNLPPLETELEIASRSGCDRNPLDPHNPEAVERQLSYIWADQHQRIGRVSAALSAAASMPYAVEKADAADWVESKLAETPEPGVARVFFYTIVWQYLPRATKDRIDAAFALAGANATADTPLVRMYMEAEDHPAGAVLKQTLWPGGEKETAGLTDYHGRWVDWA</sequence>
<organism evidence="1 2">
    <name type="scientific">Pelagibacterium luteolum</name>
    <dbReference type="NCBI Taxonomy" id="440168"/>
    <lineage>
        <taxon>Bacteria</taxon>
        <taxon>Pseudomonadati</taxon>
        <taxon>Pseudomonadota</taxon>
        <taxon>Alphaproteobacteria</taxon>
        <taxon>Hyphomicrobiales</taxon>
        <taxon>Devosiaceae</taxon>
        <taxon>Pelagibacterium</taxon>
    </lineage>
</organism>
<gene>
    <name evidence="1" type="ORF">SAMN04487974_102413</name>
</gene>
<dbReference type="PIRSF" id="PIRSF012608">
    <property type="entry name" value="UCP012608"/>
    <property type="match status" value="1"/>
</dbReference>
<evidence type="ECO:0000313" key="2">
    <source>
        <dbReference type="Proteomes" id="UP000199495"/>
    </source>
</evidence>
<dbReference type="InterPro" id="IPR011200">
    <property type="entry name" value="UCP012608"/>
</dbReference>
<dbReference type="RefSeq" id="WP_342027581.1">
    <property type="nucleotide sequence ID" value="NZ_FNCS01000002.1"/>
</dbReference>
<dbReference type="EMBL" id="FNCS01000002">
    <property type="protein sequence ID" value="SDG40080.1"/>
    <property type="molecule type" value="Genomic_DNA"/>
</dbReference>
<accession>A0A1G7U000</accession>
<evidence type="ECO:0008006" key="3">
    <source>
        <dbReference type="Google" id="ProtNLM"/>
    </source>
</evidence>
<proteinExistence type="predicted"/>
<dbReference type="STRING" id="440168.SAMN04487974_102413"/>
<dbReference type="Proteomes" id="UP000199495">
    <property type="component" value="Unassembled WGS sequence"/>
</dbReference>
<protein>
    <recommendedName>
        <fullName evidence="3">DUF2332 domain-containing protein</fullName>
    </recommendedName>
</protein>
<dbReference type="Pfam" id="PF10094">
    <property type="entry name" value="DUF2332"/>
    <property type="match status" value="1"/>
</dbReference>
<dbReference type="AlphaFoldDB" id="A0A1G7U000"/>
<reference evidence="1 2" key="1">
    <citation type="submission" date="2016-10" db="EMBL/GenBank/DDBJ databases">
        <authorList>
            <person name="de Groot N.N."/>
        </authorList>
    </citation>
    <scope>NUCLEOTIDE SEQUENCE [LARGE SCALE GENOMIC DNA]</scope>
    <source>
        <strain evidence="1 2">CGMCC 1.10267</strain>
    </source>
</reference>
<name>A0A1G7U000_9HYPH</name>
<evidence type="ECO:0000313" key="1">
    <source>
        <dbReference type="EMBL" id="SDG40080.1"/>
    </source>
</evidence>